<dbReference type="GO" id="GO:0005576">
    <property type="term" value="C:extracellular region"/>
    <property type="evidence" value="ECO:0007669"/>
    <property type="project" value="UniProtKB-SubCell"/>
</dbReference>
<evidence type="ECO:0000256" key="2">
    <source>
        <dbReference type="ARBA" id="ARBA00022525"/>
    </source>
</evidence>
<dbReference type="InterPro" id="IPR001304">
    <property type="entry name" value="C-type_lectin-like"/>
</dbReference>
<dbReference type="PROSITE" id="PS50041">
    <property type="entry name" value="C_TYPE_LECTIN_2"/>
    <property type="match status" value="1"/>
</dbReference>
<dbReference type="KEGG" id="phb:HYN04_10205"/>
<dbReference type="InterPro" id="IPR016187">
    <property type="entry name" value="CTDL_fold"/>
</dbReference>
<dbReference type="EMBL" id="CP029479">
    <property type="protein sequence ID" value="AWM78093.1"/>
    <property type="molecule type" value="Genomic_DNA"/>
</dbReference>
<sequence length="364" mass="37661">MGTYYYAGHTYQIVKTAMTWAAAKAWAESQGGHLAYITSAAENQALVSMTQLTTGLDLAPSAADGGGARYLWLGGSDADVEGTWRWGDGTLVTSGYSNWGAGALGVEPDNYGGVQDAMAFGLQSWPQPSGGIGTAFKWNDINPANSLYFVVEWDHIRGTTGADSISQTGNATVYGLEGNDIISLAQGSNYLRGDAGDDSVFGGSGFDDINGNMGADTLRGNDGEDWVVGGKDNDLIFGDAAFDIVYGNMGNDTVDGGAGNDWVRGGQGDDSVVSGAGDDWLWGDRGNDTISGGAGADLFYSFAGAGIDRITDFSYAEGDRLKLEGGPSYSVSQVGADVIVDMGNGDQVILVGVSLASLGSGWIL</sequence>
<comment type="subcellular location">
    <subcellularLocation>
        <location evidence="1">Secreted</location>
    </subcellularLocation>
</comment>
<dbReference type="Gene3D" id="2.150.10.10">
    <property type="entry name" value="Serralysin-like metalloprotease, C-terminal"/>
    <property type="match status" value="1"/>
</dbReference>
<dbReference type="InterPro" id="IPR050557">
    <property type="entry name" value="RTX_toxin/Mannuronan_C5-epim"/>
</dbReference>
<dbReference type="GO" id="GO:0005509">
    <property type="term" value="F:calcium ion binding"/>
    <property type="evidence" value="ECO:0007669"/>
    <property type="project" value="InterPro"/>
</dbReference>
<evidence type="ECO:0000313" key="4">
    <source>
        <dbReference type="EMBL" id="AWM78093.1"/>
    </source>
</evidence>
<dbReference type="Proteomes" id="UP000247763">
    <property type="component" value="Chromosome"/>
</dbReference>
<proteinExistence type="predicted"/>
<evidence type="ECO:0000313" key="5">
    <source>
        <dbReference type="Proteomes" id="UP000247763"/>
    </source>
</evidence>
<organism evidence="4 5">
    <name type="scientific">Phenylobacterium parvum</name>
    <dbReference type="NCBI Taxonomy" id="2201350"/>
    <lineage>
        <taxon>Bacteria</taxon>
        <taxon>Pseudomonadati</taxon>
        <taxon>Pseudomonadota</taxon>
        <taxon>Alphaproteobacteria</taxon>
        <taxon>Caulobacterales</taxon>
        <taxon>Caulobacteraceae</taxon>
        <taxon>Phenylobacterium</taxon>
    </lineage>
</organism>
<dbReference type="SMART" id="SM00034">
    <property type="entry name" value="CLECT"/>
    <property type="match status" value="1"/>
</dbReference>
<gene>
    <name evidence="4" type="ORF">HYN04_10205</name>
</gene>
<dbReference type="RefSeq" id="WP_110450659.1">
    <property type="nucleotide sequence ID" value="NZ_CP029479.1"/>
</dbReference>
<dbReference type="SUPFAM" id="SSF56436">
    <property type="entry name" value="C-type lectin-like"/>
    <property type="match status" value="1"/>
</dbReference>
<dbReference type="InterPro" id="IPR001343">
    <property type="entry name" value="Hemolysn_Ca-bd"/>
</dbReference>
<protein>
    <recommendedName>
        <fullName evidence="3">C-type lectin domain-containing protein</fullName>
    </recommendedName>
</protein>
<dbReference type="Pfam" id="PF00059">
    <property type="entry name" value="Lectin_C"/>
    <property type="match status" value="1"/>
</dbReference>
<name>A0A2Z3HNW6_9CAUL</name>
<dbReference type="Gene3D" id="3.10.100.10">
    <property type="entry name" value="Mannose-Binding Protein A, subunit A"/>
    <property type="match status" value="1"/>
</dbReference>
<evidence type="ECO:0000256" key="1">
    <source>
        <dbReference type="ARBA" id="ARBA00004613"/>
    </source>
</evidence>
<dbReference type="InterPro" id="IPR016186">
    <property type="entry name" value="C-type_lectin-like/link_sf"/>
</dbReference>
<dbReference type="AlphaFoldDB" id="A0A2Z3HNW6"/>
<dbReference type="InterPro" id="IPR011049">
    <property type="entry name" value="Serralysin-like_metalloprot_C"/>
</dbReference>
<dbReference type="PANTHER" id="PTHR38340:SF1">
    <property type="entry name" value="S-LAYER PROTEIN"/>
    <property type="match status" value="1"/>
</dbReference>
<dbReference type="SUPFAM" id="SSF51120">
    <property type="entry name" value="beta-Roll"/>
    <property type="match status" value="1"/>
</dbReference>
<dbReference type="PANTHER" id="PTHR38340">
    <property type="entry name" value="S-LAYER PROTEIN"/>
    <property type="match status" value="1"/>
</dbReference>
<keyword evidence="2" id="KW-0964">Secreted</keyword>
<dbReference type="Pfam" id="PF00353">
    <property type="entry name" value="HemolysinCabind"/>
    <property type="match status" value="3"/>
</dbReference>
<feature type="domain" description="C-type lectin" evidence="3">
    <location>
        <begin position="6"/>
        <end position="125"/>
    </location>
</feature>
<dbReference type="OrthoDB" id="7210110at2"/>
<reference evidence="5" key="1">
    <citation type="submission" date="2018-05" db="EMBL/GenBank/DDBJ databases">
        <title>Genome sequencing of Phenylobacterium sp. HYN0004.</title>
        <authorList>
            <person name="Yi H."/>
            <person name="Baek C."/>
        </authorList>
    </citation>
    <scope>NUCLEOTIDE SEQUENCE [LARGE SCALE GENOMIC DNA]</scope>
    <source>
        <strain evidence="5">HYN0004</strain>
    </source>
</reference>
<keyword evidence="5" id="KW-1185">Reference proteome</keyword>
<accession>A0A2Z3HNW6</accession>
<dbReference type="PRINTS" id="PR00313">
    <property type="entry name" value="CABNDNGRPT"/>
</dbReference>
<evidence type="ECO:0000259" key="3">
    <source>
        <dbReference type="PROSITE" id="PS50041"/>
    </source>
</evidence>